<keyword evidence="4 13" id="KW-0444">Lipid biosynthesis</keyword>
<evidence type="ECO:0000256" key="7">
    <source>
        <dbReference type="ARBA" id="ARBA00023002"/>
    </source>
</evidence>
<organism evidence="15 16">
    <name type="scientific">Negativicoccus succinicivorans</name>
    <dbReference type="NCBI Taxonomy" id="620903"/>
    <lineage>
        <taxon>Bacteria</taxon>
        <taxon>Bacillati</taxon>
        <taxon>Bacillota</taxon>
        <taxon>Negativicutes</taxon>
        <taxon>Veillonellales</taxon>
        <taxon>Veillonellaceae</taxon>
        <taxon>Negativicoccus</taxon>
    </lineage>
</organism>
<dbReference type="NCBIfam" id="NF009466">
    <property type="entry name" value="PRK12826.1-2"/>
    <property type="match status" value="1"/>
</dbReference>
<dbReference type="InterPro" id="IPR057326">
    <property type="entry name" value="KR_dom"/>
</dbReference>
<dbReference type="PANTHER" id="PTHR42879">
    <property type="entry name" value="3-OXOACYL-(ACYL-CARRIER-PROTEIN) REDUCTASE"/>
    <property type="match status" value="1"/>
</dbReference>
<feature type="binding site" evidence="12">
    <location>
        <begin position="10"/>
        <end position="13"/>
    </location>
    <ligand>
        <name>NADP(+)</name>
        <dbReference type="ChEBI" id="CHEBI:58349"/>
    </ligand>
</feature>
<evidence type="ECO:0000256" key="10">
    <source>
        <dbReference type="ARBA" id="ARBA00048508"/>
    </source>
</evidence>
<dbReference type="InterPro" id="IPR036291">
    <property type="entry name" value="NAD(P)-bd_dom_sf"/>
</dbReference>
<dbReference type="EC" id="1.1.1.100" evidence="13"/>
<keyword evidence="16" id="KW-1185">Reference proteome</keyword>
<reference evidence="15 16" key="1">
    <citation type="submission" date="2020-08" db="EMBL/GenBank/DDBJ databases">
        <title>Genomic Encyclopedia of Type Strains, Phase IV (KMG-IV): sequencing the most valuable type-strain genomes for metagenomic binning, comparative biology and taxonomic classification.</title>
        <authorList>
            <person name="Goeker M."/>
        </authorList>
    </citation>
    <scope>NUCLEOTIDE SEQUENCE [LARGE SCALE GENOMIC DNA]</scope>
    <source>
        <strain evidence="15 16">DSM 21255</strain>
    </source>
</reference>
<dbReference type="InterPro" id="IPR011284">
    <property type="entry name" value="3oxo_ACP_reduc"/>
</dbReference>
<dbReference type="EMBL" id="JACHHI010000008">
    <property type="protein sequence ID" value="MBB6478353.1"/>
    <property type="molecule type" value="Genomic_DNA"/>
</dbReference>
<dbReference type="RefSeq" id="WP_024049257.1">
    <property type="nucleotide sequence ID" value="NZ_CABWNB010000006.1"/>
</dbReference>
<dbReference type="NCBIfam" id="TIGR01830">
    <property type="entry name" value="3oxo_ACP_reduc"/>
    <property type="match status" value="1"/>
</dbReference>
<dbReference type="SUPFAM" id="SSF51735">
    <property type="entry name" value="NAD(P)-binding Rossmann-fold domains"/>
    <property type="match status" value="1"/>
</dbReference>
<dbReference type="NCBIfam" id="NF005559">
    <property type="entry name" value="PRK07231.1"/>
    <property type="match status" value="1"/>
</dbReference>
<feature type="binding site" evidence="12">
    <location>
        <position position="186"/>
    </location>
    <ligand>
        <name>NADP(+)</name>
        <dbReference type="ChEBI" id="CHEBI:58349"/>
    </ligand>
</feature>
<feature type="domain" description="Ketoreductase" evidence="14">
    <location>
        <begin position="4"/>
        <end position="184"/>
    </location>
</feature>
<evidence type="ECO:0000256" key="8">
    <source>
        <dbReference type="ARBA" id="ARBA00023098"/>
    </source>
</evidence>
<evidence type="ECO:0000256" key="12">
    <source>
        <dbReference type="PIRSR" id="PIRSR611284-2"/>
    </source>
</evidence>
<comment type="caution">
    <text evidence="15">The sequence shown here is derived from an EMBL/GenBank/DDBJ whole genome shotgun (WGS) entry which is preliminary data.</text>
</comment>
<keyword evidence="5 13" id="KW-0276">Fatty acid metabolism</keyword>
<dbReference type="PRINTS" id="PR00080">
    <property type="entry name" value="SDRFAMILY"/>
</dbReference>
<keyword evidence="8 13" id="KW-0443">Lipid metabolism</keyword>
<dbReference type="SMART" id="SM00822">
    <property type="entry name" value="PKS_KR"/>
    <property type="match status" value="1"/>
</dbReference>
<gene>
    <name evidence="15" type="ORF">HNR45_001424</name>
</gene>
<dbReference type="GO" id="GO:0006633">
    <property type="term" value="P:fatty acid biosynthetic process"/>
    <property type="evidence" value="ECO:0007669"/>
    <property type="project" value="UniProtKB-UniPathway"/>
</dbReference>
<evidence type="ECO:0000256" key="1">
    <source>
        <dbReference type="ARBA" id="ARBA00002607"/>
    </source>
</evidence>
<dbReference type="PRINTS" id="PR00081">
    <property type="entry name" value="GDHRDH"/>
</dbReference>
<evidence type="ECO:0000313" key="15">
    <source>
        <dbReference type="EMBL" id="MBB6478353.1"/>
    </source>
</evidence>
<accession>A0A841R3I2</accession>
<comment type="subunit">
    <text evidence="13">Homotetramer.</text>
</comment>
<dbReference type="CDD" id="cd05333">
    <property type="entry name" value="BKR_SDR_c"/>
    <property type="match status" value="1"/>
</dbReference>
<feature type="binding site" evidence="12">
    <location>
        <position position="88"/>
    </location>
    <ligand>
        <name>NADP(+)</name>
        <dbReference type="ChEBI" id="CHEBI:58349"/>
    </ligand>
</feature>
<dbReference type="Proteomes" id="UP000591941">
    <property type="component" value="Unassembled WGS sequence"/>
</dbReference>
<dbReference type="GeneID" id="93486677"/>
<protein>
    <recommendedName>
        <fullName evidence="13">3-oxoacyl-[acyl-carrier-protein] reductase</fullName>
        <ecNumber evidence="13">1.1.1.100</ecNumber>
    </recommendedName>
</protein>
<comment type="pathway">
    <text evidence="2 13">Lipid metabolism; fatty acid biosynthesis.</text>
</comment>
<evidence type="ECO:0000259" key="14">
    <source>
        <dbReference type="SMART" id="SM00822"/>
    </source>
</evidence>
<keyword evidence="6 12" id="KW-0521">NADP</keyword>
<dbReference type="GO" id="GO:0004316">
    <property type="term" value="F:3-oxoacyl-[acyl-carrier-protein] reductase (NADPH) activity"/>
    <property type="evidence" value="ECO:0007669"/>
    <property type="project" value="UniProtKB-UniRule"/>
</dbReference>
<evidence type="ECO:0000313" key="16">
    <source>
        <dbReference type="Proteomes" id="UP000591941"/>
    </source>
</evidence>
<evidence type="ECO:0000256" key="13">
    <source>
        <dbReference type="RuleBase" id="RU366074"/>
    </source>
</evidence>
<evidence type="ECO:0000256" key="4">
    <source>
        <dbReference type="ARBA" id="ARBA00022516"/>
    </source>
</evidence>
<dbReference type="FunFam" id="3.40.50.720:FF:000037">
    <property type="entry name" value="3-oxoacyl-[acyl-carrier-protein] reductase FabG"/>
    <property type="match status" value="1"/>
</dbReference>
<evidence type="ECO:0000256" key="5">
    <source>
        <dbReference type="ARBA" id="ARBA00022832"/>
    </source>
</evidence>
<evidence type="ECO:0000256" key="6">
    <source>
        <dbReference type="ARBA" id="ARBA00022857"/>
    </source>
</evidence>
<evidence type="ECO:0000256" key="3">
    <source>
        <dbReference type="ARBA" id="ARBA00006484"/>
    </source>
</evidence>
<comment type="similarity">
    <text evidence="3 13">Belongs to the short-chain dehydrogenases/reductases (SDR) family.</text>
</comment>
<evidence type="ECO:0000256" key="2">
    <source>
        <dbReference type="ARBA" id="ARBA00005194"/>
    </source>
</evidence>
<feature type="active site" description="Proton acceptor" evidence="11">
    <location>
        <position position="153"/>
    </location>
</feature>
<feature type="binding site" evidence="12">
    <location>
        <begin position="153"/>
        <end position="157"/>
    </location>
    <ligand>
        <name>NADP(+)</name>
        <dbReference type="ChEBI" id="CHEBI:58349"/>
    </ligand>
</feature>
<sequence>MTTKTALVTGASRGIGRAVAVALAQAGYDVAINYSSNVSAAEEVAQAVKACGQKVILVQGDVSRKEEAERIVAETQKEFSHIDVLVNNAGITRDTLVRRMKEADWDAVLNTNLKGVFLMTQAVIGDMFKQRRGVIINMSSVVGVTGNIGQANYAAAKAGVIGLTKANAKEFAARGIRVNAIAPGFIHTDMTSGLPDKIKESLIKQIPLGAMGDPEDIAAAVRFLASDEAKYITGQVLQVNGGMAM</sequence>
<dbReference type="Gene3D" id="3.40.50.720">
    <property type="entry name" value="NAD(P)-binding Rossmann-like Domain"/>
    <property type="match status" value="1"/>
</dbReference>
<dbReference type="UniPathway" id="UPA00094"/>
<evidence type="ECO:0000256" key="9">
    <source>
        <dbReference type="ARBA" id="ARBA00023160"/>
    </source>
</evidence>
<comment type="catalytic activity">
    <reaction evidence="10 13">
        <text>a (3R)-hydroxyacyl-[ACP] + NADP(+) = a 3-oxoacyl-[ACP] + NADPH + H(+)</text>
        <dbReference type="Rhea" id="RHEA:17397"/>
        <dbReference type="Rhea" id="RHEA-COMP:9916"/>
        <dbReference type="Rhea" id="RHEA-COMP:9945"/>
        <dbReference type="ChEBI" id="CHEBI:15378"/>
        <dbReference type="ChEBI" id="CHEBI:57783"/>
        <dbReference type="ChEBI" id="CHEBI:58349"/>
        <dbReference type="ChEBI" id="CHEBI:78776"/>
        <dbReference type="ChEBI" id="CHEBI:78827"/>
        <dbReference type="EC" id="1.1.1.100"/>
    </reaction>
</comment>
<name>A0A841R3I2_9FIRM</name>
<dbReference type="GO" id="GO:0051287">
    <property type="term" value="F:NAD binding"/>
    <property type="evidence" value="ECO:0007669"/>
    <property type="project" value="UniProtKB-UniRule"/>
</dbReference>
<dbReference type="PANTHER" id="PTHR42879:SF2">
    <property type="entry name" value="3-OXOACYL-[ACYL-CARRIER-PROTEIN] REDUCTASE FABG"/>
    <property type="match status" value="1"/>
</dbReference>
<dbReference type="InterPro" id="IPR050259">
    <property type="entry name" value="SDR"/>
</dbReference>
<dbReference type="Pfam" id="PF13561">
    <property type="entry name" value="adh_short_C2"/>
    <property type="match status" value="1"/>
</dbReference>
<keyword evidence="9 13" id="KW-0275">Fatty acid biosynthesis</keyword>
<keyword evidence="7 13" id="KW-0560">Oxidoreductase</keyword>
<dbReference type="InterPro" id="IPR002347">
    <property type="entry name" value="SDR_fam"/>
</dbReference>
<evidence type="ECO:0000256" key="11">
    <source>
        <dbReference type="PIRSR" id="PIRSR611284-1"/>
    </source>
</evidence>
<dbReference type="OrthoDB" id="9803333at2"/>
<comment type="function">
    <text evidence="1 13">Catalyzes the NADPH-dependent reduction of beta-ketoacyl-ACP substrates to beta-hydroxyacyl-ACP products, the first reductive step in the elongation cycle of fatty acid biosynthesis.</text>
</comment>
<proteinExistence type="inferred from homology"/>
<dbReference type="AlphaFoldDB" id="A0A841R3I2"/>